<reference evidence="1" key="1">
    <citation type="journal article" date="2014" name="Int. J. Syst. Evol. Microbiol.">
        <title>Complete genome sequence of Corynebacterium casei LMG S-19264T (=DSM 44701T), isolated from a smear-ripened cheese.</title>
        <authorList>
            <consortium name="US DOE Joint Genome Institute (JGI-PGF)"/>
            <person name="Walter F."/>
            <person name="Albersmeier A."/>
            <person name="Kalinowski J."/>
            <person name="Ruckert C."/>
        </authorList>
    </citation>
    <scope>NUCLEOTIDE SEQUENCE</scope>
    <source>
        <strain evidence="1">CGMCC 1.16134</strain>
    </source>
</reference>
<reference evidence="1" key="2">
    <citation type="submission" date="2020-09" db="EMBL/GenBank/DDBJ databases">
        <authorList>
            <person name="Sun Q."/>
            <person name="Zhou Y."/>
        </authorList>
    </citation>
    <scope>NUCLEOTIDE SEQUENCE</scope>
    <source>
        <strain evidence="1">CGMCC 1.16134</strain>
    </source>
</reference>
<name>A0A917C6U2_9BACL</name>
<keyword evidence="2" id="KW-1185">Reference proteome</keyword>
<dbReference type="AlphaFoldDB" id="A0A917C6U2"/>
<evidence type="ECO:0008006" key="3">
    <source>
        <dbReference type="Google" id="ProtNLM"/>
    </source>
</evidence>
<organism evidence="1 2">
    <name type="scientific">Paenibacillus albidus</name>
    <dbReference type="NCBI Taxonomy" id="2041023"/>
    <lineage>
        <taxon>Bacteria</taxon>
        <taxon>Bacillati</taxon>
        <taxon>Bacillota</taxon>
        <taxon>Bacilli</taxon>
        <taxon>Bacillales</taxon>
        <taxon>Paenibacillaceae</taxon>
        <taxon>Paenibacillus</taxon>
    </lineage>
</organism>
<proteinExistence type="predicted"/>
<gene>
    <name evidence="1" type="ORF">GCM10010912_18140</name>
</gene>
<dbReference type="Proteomes" id="UP000637643">
    <property type="component" value="Unassembled WGS sequence"/>
</dbReference>
<dbReference type="EMBL" id="BMKR01000006">
    <property type="protein sequence ID" value="GGF73300.1"/>
    <property type="molecule type" value="Genomic_DNA"/>
</dbReference>
<evidence type="ECO:0000313" key="1">
    <source>
        <dbReference type="EMBL" id="GGF73300.1"/>
    </source>
</evidence>
<evidence type="ECO:0000313" key="2">
    <source>
        <dbReference type="Proteomes" id="UP000637643"/>
    </source>
</evidence>
<comment type="caution">
    <text evidence="1">The sequence shown here is derived from an EMBL/GenBank/DDBJ whole genome shotgun (WGS) entry which is preliminary data.</text>
</comment>
<dbReference type="RefSeq" id="WP_189024033.1">
    <property type="nucleotide sequence ID" value="NZ_BMKR01000006.1"/>
</dbReference>
<protein>
    <recommendedName>
        <fullName evidence="3">Group-specific protein</fullName>
    </recommendedName>
</protein>
<accession>A0A917C6U2</accession>
<sequence length="90" mass="10870">MGGLLSVSIDESQVRKICLERIEEIIKQVDAECIFWDTSELKKRTCMSWNTIKESFFFDQRFQKIKVGNKWYYPVQETKAFLRIWLLEQK</sequence>